<dbReference type="Gramene" id="mRNA:HanXRQr2_Chr17g0786691">
    <property type="protein sequence ID" value="CDS:HanXRQr2_Chr17g0786691.1"/>
    <property type="gene ID" value="HanXRQr2_Chr17g0786691"/>
</dbReference>
<accession>A0A9K3GTQ4</accession>
<dbReference type="EMBL" id="MNCJ02000332">
    <property type="protein sequence ID" value="KAF5754029.1"/>
    <property type="molecule type" value="Genomic_DNA"/>
</dbReference>
<dbReference type="Proteomes" id="UP000215914">
    <property type="component" value="Unassembled WGS sequence"/>
</dbReference>
<organism evidence="1 3">
    <name type="scientific">Helianthus annuus</name>
    <name type="common">Common sunflower</name>
    <dbReference type="NCBI Taxonomy" id="4232"/>
    <lineage>
        <taxon>Eukaryota</taxon>
        <taxon>Viridiplantae</taxon>
        <taxon>Streptophyta</taxon>
        <taxon>Embryophyta</taxon>
        <taxon>Tracheophyta</taxon>
        <taxon>Spermatophyta</taxon>
        <taxon>Magnoliopsida</taxon>
        <taxon>eudicotyledons</taxon>
        <taxon>Gunneridae</taxon>
        <taxon>Pentapetalae</taxon>
        <taxon>asterids</taxon>
        <taxon>campanulids</taxon>
        <taxon>Asterales</taxon>
        <taxon>Asteraceae</taxon>
        <taxon>Asteroideae</taxon>
        <taxon>Heliantheae alliance</taxon>
        <taxon>Heliantheae</taxon>
        <taxon>Helianthus</taxon>
    </lineage>
</organism>
<evidence type="ECO:0000313" key="1">
    <source>
        <dbReference type="EMBL" id="KAF5754029.1"/>
    </source>
</evidence>
<proteinExistence type="predicted"/>
<dbReference type="AlphaFoldDB" id="A0A9K3GTQ4"/>
<comment type="caution">
    <text evidence="1">The sequence shown here is derived from an EMBL/GenBank/DDBJ whole genome shotgun (WGS) entry which is preliminary data.</text>
</comment>
<evidence type="ECO:0000313" key="2">
    <source>
        <dbReference type="EMBL" id="KAF5754030.1"/>
    </source>
</evidence>
<evidence type="ECO:0000313" key="3">
    <source>
        <dbReference type="Proteomes" id="UP000215914"/>
    </source>
</evidence>
<protein>
    <submittedName>
        <fullName evidence="1">Uncharacterized protein</fullName>
    </submittedName>
</protein>
<reference evidence="1" key="1">
    <citation type="journal article" date="2017" name="Nature">
        <title>The sunflower genome provides insights into oil metabolism, flowering and Asterid evolution.</title>
        <authorList>
            <person name="Badouin H."/>
            <person name="Gouzy J."/>
            <person name="Grassa C.J."/>
            <person name="Murat F."/>
            <person name="Staton S.E."/>
            <person name="Cottret L."/>
            <person name="Lelandais-Briere C."/>
            <person name="Owens G.L."/>
            <person name="Carrere S."/>
            <person name="Mayjonade B."/>
            <person name="Legrand L."/>
            <person name="Gill N."/>
            <person name="Kane N.C."/>
            <person name="Bowers J.E."/>
            <person name="Hubner S."/>
            <person name="Bellec A."/>
            <person name="Berard A."/>
            <person name="Berges H."/>
            <person name="Blanchet N."/>
            <person name="Boniface M.C."/>
            <person name="Brunel D."/>
            <person name="Catrice O."/>
            <person name="Chaidir N."/>
            <person name="Claudel C."/>
            <person name="Donnadieu C."/>
            <person name="Faraut T."/>
            <person name="Fievet G."/>
            <person name="Helmstetter N."/>
            <person name="King M."/>
            <person name="Knapp S.J."/>
            <person name="Lai Z."/>
            <person name="Le Paslier M.C."/>
            <person name="Lippi Y."/>
            <person name="Lorenzon L."/>
            <person name="Mandel J.R."/>
            <person name="Marage G."/>
            <person name="Marchand G."/>
            <person name="Marquand E."/>
            <person name="Bret-Mestries E."/>
            <person name="Morien E."/>
            <person name="Nambeesan S."/>
            <person name="Nguyen T."/>
            <person name="Pegot-Espagnet P."/>
            <person name="Pouilly N."/>
            <person name="Raftis F."/>
            <person name="Sallet E."/>
            <person name="Schiex T."/>
            <person name="Thomas J."/>
            <person name="Vandecasteele C."/>
            <person name="Vares D."/>
            <person name="Vear F."/>
            <person name="Vautrin S."/>
            <person name="Crespi M."/>
            <person name="Mangin B."/>
            <person name="Burke J.M."/>
            <person name="Salse J."/>
            <person name="Munos S."/>
            <person name="Vincourt P."/>
            <person name="Rieseberg L.H."/>
            <person name="Langlade N.B."/>
        </authorList>
    </citation>
    <scope>NUCLEOTIDE SEQUENCE</scope>
    <source>
        <tissue evidence="1">Leaves</tissue>
    </source>
</reference>
<dbReference type="EMBL" id="MNCJ02000332">
    <property type="protein sequence ID" value="KAF5754030.1"/>
    <property type="molecule type" value="Genomic_DNA"/>
</dbReference>
<reference evidence="1" key="2">
    <citation type="submission" date="2020-06" db="EMBL/GenBank/DDBJ databases">
        <title>Helianthus annuus Genome sequencing and assembly Release 2.</title>
        <authorList>
            <person name="Gouzy J."/>
            <person name="Langlade N."/>
            <person name="Munos S."/>
        </authorList>
    </citation>
    <scope>NUCLEOTIDE SEQUENCE</scope>
    <source>
        <tissue evidence="1">Leaves</tissue>
    </source>
</reference>
<dbReference type="Gramene" id="mRNA:HanXRQr2_Chr17g0786671">
    <property type="protein sequence ID" value="CDS:HanXRQr2_Chr17g0786671.1"/>
    <property type="gene ID" value="HanXRQr2_Chr17g0786671"/>
</dbReference>
<sequence>MVVGEDQIWVCFGKGLCTPRVWDRESRSSIVAVKPSVLCSKIYGPSSAVKRKFCESCYNYSGSPYS</sequence>
<keyword evidence="3" id="KW-1185">Reference proteome</keyword>
<name>A0A9K3GTQ4_HELAN</name>
<gene>
    <name evidence="1" type="ORF">HanXRQr2_Chr17g0786671</name>
    <name evidence="2" type="ORF">HanXRQr2_Chr17g0786691</name>
</gene>